<comment type="subcellular location">
    <subcellularLocation>
        <location evidence="1">Secreted</location>
    </subcellularLocation>
</comment>
<keyword evidence="4" id="KW-0843">Virulence</keyword>
<evidence type="ECO:0000256" key="1">
    <source>
        <dbReference type="ARBA" id="ARBA00004613"/>
    </source>
</evidence>
<dbReference type="InterPro" id="IPR050708">
    <property type="entry name" value="T6SS_VgrG/RHS"/>
</dbReference>
<name>A0A4R6UVA7_9GAMM</name>
<evidence type="ECO:0000256" key="3">
    <source>
        <dbReference type="ARBA" id="ARBA00022729"/>
    </source>
</evidence>
<sequence length="2675" mass="291815">MHKTKLSLALAKITPQKAIGFTLAGLLAAAMANATTLDSKLASGVHKLLVGDYDGDQKADVLWQGRKEDEHELVRSAGAHVQRWKDGFLGLDWNRQDVNLIVGDFNGDAAADVLLQSKFSGLMSQIMHAEFDGLFGKPVQTIGDYHQGFRWDEAHHNLVVGDFNGDMRDDVFLQGHKNNFRHGVSLASEQGTFDTIVFDFDNQHLGLDWASSNYNVFAGDFDGNGQSELLLQPKTMGYVSHINSKNSLLDTLQQSLPNDHLGLSWLPKDHRLLVGDFNGDGKDDIFLLTTDNKQRSALVPSDGKGFSAITNEINFIPKLNDIKDVLVGDFDADGMDDIVLIYKDGNATVLMANETRRDAIESRLRALGLLKSTVQLESVLSSSLQNQSVNSVSSATLSGVASTSAPKINAASSSSLLANVSTFKAGPELAQSVGTTSGDGGVSGGAASYQIPIAVPPGRAGKQPEISLSYSSRSGNGVVGMGWSLNAGQSSIHRCASSVAQVGYTRSVMLDDGDRLCLDGSLLILESGTYGQSGATYRTELESLVRVKQFGGMSSASARFEVHFQNGDVREYGQSFSYASHNYPMSWHITRWRDLAGVNTVDWNYTSSAGELVVASIAYTGSGGVQGDRLVEFNYVTRTDKSKHFHLGGYTVSTKRLESIVTKVGNALVREYSVFYVNSASSNNSIATGVQECAYPVDGTAKQCLPAISFTWDNQAVSASTVAVPAALQNDAIQQFNQYYDINGDGRRELTGAEIQDANVSLSNAKFYAFFLNENDQVQSIVNMTDAKAYVGVGQAGSIQDLNGDGRPDLQDLNLDGRMDSLRKNSSGGWELIQFQFENGVRQDTVIPVSMPASVVNPMFGHVVPDMNGDGFADYLYRDNCGSSKCLKLFVHNKSTTSPGFTYWRDLATLKYDAPSYSLESYQIKDFNGDGIPDVELTHSRLSGQVQVTDLRFVFSSINNGVVTFDNVVNSWDLGLPTDMSKNQYLFIDINGDGLQDYIAPEFVNGSSGTAYWYVRFNDGKRFGSRVSTGSDTGIQLSGTKLQGLWGSLSSIDINGDGKEELFLPTGRLVAACAEVMLNGKEKTYCGDQLHQPYITQPAIHDLKEADIGLYAWKVIQFNFDGETISSTLYDPGIAASLQKTYIMGPRAPQVIDLDGDGQSEIIWSVRSGAGGYYDDVNSWVAYFQGSSPLPDGWHIKRFKHGTELLTAVTDGMGKQVQWTHHPISHSAGRNANQIPLYSIPANDSQRLAVKDGHHFYFTSSMYVVSSMHVSGPAVPAQSTHYGYRENMYHNAGRGVQGFRQIITEQARGDDGTTIQTITTFSQKFPLAGQVIDVEVRRGPGNLVLGNTVLSKTTSNWRWQGPETGPATPRDNGVLSLRSGTALQDNKTYLPWLETQTSESFEFNGVSMGRTVTTQSAPSGFGNVESATTTVTDGYQTHVTSITRQFLPNWTDWWLNKLSTETTTKTATPVGGTANSKTQLTTINTWHTNCRKPEKTTSGHQSNNTLQLVTEMTYDSYCNVDSTKTYAASDTGKFRRSAAYWGTDGYFVEHADDALGQRTAFVTDATHGQVTRATDPFKNQLVTRYDAFGRAISAQQEGRVSTGNAATTEYQWATSTEKAQLPAAVYKTINTHPNVKPTQTTWYDAFNRVLRVQSEDPLTAARFINVDTEYDAKGRVKRQSVPYFHGNAISGWTTFHNFDALDRPGIKSMPNDGSGLNVTYNYRGLVTDVQIGTNSHYQVQRIKNALGQWWQTTDQGSEGTHGAPLTTTFRYDGNGNPISISRTTSGGVVVNNTAAYNDIGQKTSMTDPERGTWSFNYNIWGELTKQTDAKGQRTWFDYDDGGRILKRSEALTDSKPVTPVASWNYSRNRVDSNVGITALPLESTSKTDSTGTISKTFTLNAEGLVRLSEFTLSPSGEASRNFSFTQGYNGNDLPETSNLANNRGTVTTSYNSKGFPSTTVNANGQDINPYAALDLDAFGNVVSARYGNGLHGTQNFSAQTGRITSTCVNTTANCNVNSAGNKQAINYAGTAPNGTSLGYDDYGNLRGQYNVIQNVTESFGYDRRMRLVISHRAAVLGGGLPDLTQTHRYQYDQLGNLIEKTDFAKVIDYTLTGNPHQAHKAWADAAKSQLVAEYVYDANGNLTSSSGLAAHTRTSVYNHQMVPTSITRGSASSAFAYDEGNERWFEKHISSGKTEKIYKLGKGFELKFTTENGVTTEEEQHYLGSNAQLMYKKAQNGKPQCFQWRYLHLDRMGSVETITNAGGAVVERRGFDPFGKPRAGNWMLDSTRDGTTNTEKGLFSRVTSRGYTGHDHIDSVGVIHMNGRTYDPELGRFMGVDPFMQAPLNSQSLNPYSYVMNNPLAGTDPTGYTSECISVDASCNNKKFSFLGFLESKGLGWVMGGNGKKGGDAVRAQMSDDMAGISGLRQRQRDELYAFFGIKLTPTVTVREVKVDENNNAKGGTERKEAGDRGSSIPWYATLGDTRGERQVARNIAERDYGVISQEEFDKNNQAMATGAAIGGGLAAGVTGIVLLARLAPVAFALEMTEVSTALQAEAPIRMRTSSVTNKGAERAAAYGEGWASASLSDAVEQFAGKNPVISMTDKGKRIYANSETGIQVVEDVNGKYFRIFDPSIQGKRAYLDLSGNIPNNKILENGKQMGRTQAEYNQVTHFNVLE</sequence>
<reference evidence="6 7" key="1">
    <citation type="submission" date="2019-03" db="EMBL/GenBank/DDBJ databases">
        <title>Genomic Encyclopedia of Type Strains, Phase IV (KMG-IV): sequencing the most valuable type-strain genomes for metagenomic binning, comparative biology and taxonomic classification.</title>
        <authorList>
            <person name="Goeker M."/>
        </authorList>
    </citation>
    <scope>NUCLEOTIDE SEQUENCE [LARGE SCALE GENOMIC DNA]</scope>
    <source>
        <strain evidence="6 7">DSM 103792</strain>
    </source>
</reference>
<dbReference type="OrthoDB" id="9816400at2"/>
<dbReference type="Proteomes" id="UP000295375">
    <property type="component" value="Unassembled WGS sequence"/>
</dbReference>
<protein>
    <submittedName>
        <fullName evidence="6">RHS repeat-associated protein</fullName>
    </submittedName>
</protein>
<dbReference type="Gene3D" id="2.180.10.10">
    <property type="entry name" value="RHS repeat-associated core"/>
    <property type="match status" value="2"/>
</dbReference>
<dbReference type="RefSeq" id="WP_133587211.1">
    <property type="nucleotide sequence ID" value="NZ_CP037953.1"/>
</dbReference>
<dbReference type="InterPro" id="IPR006530">
    <property type="entry name" value="YD"/>
</dbReference>
<keyword evidence="3 5" id="KW-0732">Signal</keyword>
<comment type="caution">
    <text evidence="6">The sequence shown here is derived from an EMBL/GenBank/DDBJ whole genome shotgun (WGS) entry which is preliminary data.</text>
</comment>
<evidence type="ECO:0000313" key="6">
    <source>
        <dbReference type="EMBL" id="TDQ51318.1"/>
    </source>
</evidence>
<accession>A0A4R6UVA7</accession>
<evidence type="ECO:0000313" key="7">
    <source>
        <dbReference type="Proteomes" id="UP000295375"/>
    </source>
</evidence>
<dbReference type="GO" id="GO:0005576">
    <property type="term" value="C:extracellular region"/>
    <property type="evidence" value="ECO:0007669"/>
    <property type="project" value="UniProtKB-SubCell"/>
</dbReference>
<dbReference type="InterPro" id="IPR003284">
    <property type="entry name" value="Sal_SpvB"/>
</dbReference>
<organism evidence="6 7">
    <name type="scientific">Permianibacter aggregans</name>
    <dbReference type="NCBI Taxonomy" id="1510150"/>
    <lineage>
        <taxon>Bacteria</taxon>
        <taxon>Pseudomonadati</taxon>
        <taxon>Pseudomonadota</taxon>
        <taxon>Gammaproteobacteria</taxon>
        <taxon>Pseudomonadales</taxon>
        <taxon>Pseudomonadaceae</taxon>
        <taxon>Permianibacter</taxon>
    </lineage>
</organism>
<dbReference type="EMBL" id="SNYM01000001">
    <property type="protein sequence ID" value="TDQ51318.1"/>
    <property type="molecule type" value="Genomic_DNA"/>
</dbReference>
<evidence type="ECO:0000256" key="2">
    <source>
        <dbReference type="ARBA" id="ARBA00022525"/>
    </source>
</evidence>
<dbReference type="NCBIfam" id="TIGR01643">
    <property type="entry name" value="YD_repeat_2x"/>
    <property type="match status" value="2"/>
</dbReference>
<evidence type="ECO:0000256" key="5">
    <source>
        <dbReference type="SAM" id="SignalP"/>
    </source>
</evidence>
<dbReference type="PANTHER" id="PTHR32305:SF15">
    <property type="entry name" value="PROTEIN RHSA-RELATED"/>
    <property type="match status" value="1"/>
</dbReference>
<evidence type="ECO:0000256" key="4">
    <source>
        <dbReference type="ARBA" id="ARBA00023026"/>
    </source>
</evidence>
<dbReference type="Gene3D" id="2.40.128.340">
    <property type="match status" value="2"/>
</dbReference>
<feature type="signal peptide" evidence="5">
    <location>
        <begin position="1"/>
        <end position="34"/>
    </location>
</feature>
<dbReference type="SUPFAM" id="SSF69318">
    <property type="entry name" value="Integrin alpha N-terminal domain"/>
    <property type="match status" value="2"/>
</dbReference>
<dbReference type="GO" id="GO:0005737">
    <property type="term" value="C:cytoplasm"/>
    <property type="evidence" value="ECO:0007669"/>
    <property type="project" value="InterPro"/>
</dbReference>
<proteinExistence type="predicted"/>
<dbReference type="InterPro" id="IPR013517">
    <property type="entry name" value="FG-GAP"/>
</dbReference>
<dbReference type="Pfam" id="PF13517">
    <property type="entry name" value="FG-GAP_3"/>
    <property type="match status" value="1"/>
</dbReference>
<dbReference type="Pfam" id="PF03534">
    <property type="entry name" value="SpvB"/>
    <property type="match status" value="1"/>
</dbReference>
<dbReference type="Gene3D" id="2.130.10.130">
    <property type="entry name" value="Integrin alpha, N-terminal"/>
    <property type="match status" value="1"/>
</dbReference>
<keyword evidence="7" id="KW-1185">Reference proteome</keyword>
<dbReference type="InterPro" id="IPR028994">
    <property type="entry name" value="Integrin_alpha_N"/>
</dbReference>
<dbReference type="InterPro" id="IPR022385">
    <property type="entry name" value="Rhs_assc_core"/>
</dbReference>
<dbReference type="PANTHER" id="PTHR32305">
    <property type="match status" value="1"/>
</dbReference>
<keyword evidence="2" id="KW-0964">Secreted</keyword>
<feature type="chain" id="PRO_5020621917" evidence="5">
    <location>
        <begin position="35"/>
        <end position="2675"/>
    </location>
</feature>
<dbReference type="NCBIfam" id="TIGR03696">
    <property type="entry name" value="Rhs_assc_core"/>
    <property type="match status" value="1"/>
</dbReference>
<gene>
    <name evidence="6" type="ORF">EV696_101292</name>
</gene>